<reference evidence="1" key="2">
    <citation type="submission" date="2020-09" db="EMBL/GenBank/DDBJ databases">
        <authorList>
            <person name="Sun Q."/>
            <person name="Ohkuma M."/>
        </authorList>
    </citation>
    <scope>NUCLEOTIDE SEQUENCE</scope>
    <source>
        <strain evidence="1">JCM 12580</strain>
    </source>
</reference>
<name>A0A917PXI5_9BACI</name>
<proteinExistence type="predicted"/>
<accession>A0A917PXI5</accession>
<protein>
    <submittedName>
        <fullName evidence="1">Uncharacterized protein</fullName>
    </submittedName>
</protein>
<dbReference type="Proteomes" id="UP000658382">
    <property type="component" value="Unassembled WGS sequence"/>
</dbReference>
<organism evidence="1 2">
    <name type="scientific">Lentibacillus kapialis</name>
    <dbReference type="NCBI Taxonomy" id="340214"/>
    <lineage>
        <taxon>Bacteria</taxon>
        <taxon>Bacillati</taxon>
        <taxon>Bacillota</taxon>
        <taxon>Bacilli</taxon>
        <taxon>Bacillales</taxon>
        <taxon>Bacillaceae</taxon>
        <taxon>Lentibacillus</taxon>
    </lineage>
</organism>
<dbReference type="AlphaFoldDB" id="A0A917PXI5"/>
<sequence length="67" mass="7647">MLTARRKLVDANGGIVEYDRLPIAQICIHLRLNFSGENGMTWLFKQMLEKLSFLTSAKIVFLSFWGG</sequence>
<dbReference type="EMBL" id="BMNQ01000031">
    <property type="protein sequence ID" value="GGJ99172.1"/>
    <property type="molecule type" value="Genomic_DNA"/>
</dbReference>
<evidence type="ECO:0000313" key="2">
    <source>
        <dbReference type="Proteomes" id="UP000658382"/>
    </source>
</evidence>
<reference evidence="1" key="1">
    <citation type="journal article" date="2014" name="Int. J. Syst. Evol. Microbiol.">
        <title>Complete genome sequence of Corynebacterium casei LMG S-19264T (=DSM 44701T), isolated from a smear-ripened cheese.</title>
        <authorList>
            <consortium name="US DOE Joint Genome Institute (JGI-PGF)"/>
            <person name="Walter F."/>
            <person name="Albersmeier A."/>
            <person name="Kalinowski J."/>
            <person name="Ruckert C."/>
        </authorList>
    </citation>
    <scope>NUCLEOTIDE SEQUENCE</scope>
    <source>
        <strain evidence="1">JCM 12580</strain>
    </source>
</reference>
<gene>
    <name evidence="1" type="ORF">GCM10007063_21750</name>
</gene>
<evidence type="ECO:0000313" key="1">
    <source>
        <dbReference type="EMBL" id="GGJ99172.1"/>
    </source>
</evidence>
<keyword evidence="2" id="KW-1185">Reference proteome</keyword>
<comment type="caution">
    <text evidence="1">The sequence shown here is derived from an EMBL/GenBank/DDBJ whole genome shotgun (WGS) entry which is preliminary data.</text>
</comment>